<name>A0ABQ5NCF7_9MICO</name>
<accession>A0ABQ5NCF7</accession>
<reference evidence="2" key="1">
    <citation type="submission" date="2022-08" db="EMBL/GenBank/DDBJ databases">
        <title>Draft genome sequence of Microbacterium arabinogalactanolyticum JCM 9171.</title>
        <authorList>
            <person name="Fujita K."/>
            <person name="Ishiwata A."/>
            <person name="Fushinobu S."/>
        </authorList>
    </citation>
    <scope>NUCLEOTIDE SEQUENCE</scope>
    <source>
        <strain evidence="2">JCM 9171</strain>
    </source>
</reference>
<feature type="chain" id="PRO_5046502310" evidence="1">
    <location>
        <begin position="19"/>
        <end position="512"/>
    </location>
</feature>
<evidence type="ECO:0000256" key="1">
    <source>
        <dbReference type="SAM" id="SignalP"/>
    </source>
</evidence>
<proteinExistence type="predicted"/>
<evidence type="ECO:0000313" key="2">
    <source>
        <dbReference type="EMBL" id="GLC83436.1"/>
    </source>
</evidence>
<dbReference type="SUPFAM" id="SSF53182">
    <property type="entry name" value="Pyrrolidone carboxyl peptidase (pyroglutamate aminopeptidase)"/>
    <property type="match status" value="1"/>
</dbReference>
<evidence type="ECO:0000313" key="3">
    <source>
        <dbReference type="Proteomes" id="UP001165068"/>
    </source>
</evidence>
<gene>
    <name evidence="2" type="ORF">MIAR_00240</name>
</gene>
<sequence>MLAVGSTLALAGASAATASPADDAGPRSMTALIPAAPEVSATIAALAPRGCTDAALPITVEESRLTAVLPDAADPSRPADRTFARAMVEGAGLGDWTTAFAGRLCDQKSLAKATETVKRLGTHLWRDAVKRAQSTGPVEGVLPAGDDRPLYWTRIEAMSVLHQWKAGFAMTTEQRAELVEAFDRASRGMGDISFPAGDVKRVLVSGFDPYTLDGGETGSAPGTVGNNIRHGNPSGATALSIDGTTTTEPDGTVIFYEAYTLPVSYPEFERGYLEDTVGPFMRPGKRQLDASITVSQAGGSQFNLEQWNGRYHGPTLGNDRYTPCTTIGGVPELAVDNIGCNTQVVDRWGGGDTLTDPPQWTSATLPMEQMIAARTGSDIPRPPGDTWPDESVAFGAVWNTNYSYFADCSSPVVTSVNQREVVYPPSVAPTPPPADSCARSGAGGSYLSNESAYRNTLLRDRMGLTIPAGHIHTPDMQHFESDFGVSDATFDAWRSAIAGQARELIQVVGENS</sequence>
<keyword evidence="3" id="KW-1185">Reference proteome</keyword>
<keyword evidence="1" id="KW-0732">Signal</keyword>
<comment type="caution">
    <text evidence="2">The sequence shown here is derived from an EMBL/GenBank/DDBJ whole genome shotgun (WGS) entry which is preliminary data.</text>
</comment>
<dbReference type="Proteomes" id="UP001165068">
    <property type="component" value="Unassembled WGS sequence"/>
</dbReference>
<dbReference type="InterPro" id="IPR036440">
    <property type="entry name" value="Peptidase_C15-like_sf"/>
</dbReference>
<organism evidence="2 3">
    <name type="scientific">Microbacterium arabinogalactanolyticum</name>
    <dbReference type="NCBI Taxonomy" id="69365"/>
    <lineage>
        <taxon>Bacteria</taxon>
        <taxon>Bacillati</taxon>
        <taxon>Actinomycetota</taxon>
        <taxon>Actinomycetes</taxon>
        <taxon>Micrococcales</taxon>
        <taxon>Microbacteriaceae</taxon>
        <taxon>Microbacterium</taxon>
    </lineage>
</organism>
<feature type="signal peptide" evidence="1">
    <location>
        <begin position="1"/>
        <end position="18"/>
    </location>
</feature>
<protein>
    <submittedName>
        <fullName evidence="2">Uncharacterized protein</fullName>
    </submittedName>
</protein>
<dbReference type="Gene3D" id="3.40.630.20">
    <property type="entry name" value="Peptidase C15, pyroglutamyl peptidase I-like"/>
    <property type="match status" value="1"/>
</dbReference>
<dbReference type="EMBL" id="BRZC01000001">
    <property type="protein sequence ID" value="GLC83436.1"/>
    <property type="molecule type" value="Genomic_DNA"/>
</dbReference>